<reference evidence="3" key="1">
    <citation type="submission" date="2016-10" db="EMBL/GenBank/DDBJ databases">
        <authorList>
            <person name="Varghese N."/>
            <person name="Submissions S."/>
        </authorList>
    </citation>
    <scope>NUCLEOTIDE SEQUENCE [LARGE SCALE GENOMIC DNA]</scope>
    <source>
        <strain evidence="3">DSM 24499</strain>
    </source>
</reference>
<evidence type="ECO:0000313" key="3">
    <source>
        <dbReference type="Proteomes" id="UP000199438"/>
    </source>
</evidence>
<gene>
    <name evidence="2" type="ORF">SAMN04487907_102199</name>
</gene>
<protein>
    <submittedName>
        <fullName evidence="2">Uncharacterized iron-regulated membrane protein</fullName>
    </submittedName>
</protein>
<evidence type="ECO:0000256" key="1">
    <source>
        <dbReference type="SAM" id="Phobius"/>
    </source>
</evidence>
<dbReference type="Proteomes" id="UP000199438">
    <property type="component" value="Unassembled WGS sequence"/>
</dbReference>
<dbReference type="Pfam" id="PF03929">
    <property type="entry name" value="PepSY_TM"/>
    <property type="match status" value="1"/>
</dbReference>
<proteinExistence type="predicted"/>
<feature type="transmembrane region" description="Helical" evidence="1">
    <location>
        <begin position="351"/>
        <end position="372"/>
    </location>
</feature>
<dbReference type="STRING" id="1334022.SAMN04487907_102199"/>
<dbReference type="PANTHER" id="PTHR34219:SF3">
    <property type="entry name" value="BLL7967 PROTEIN"/>
    <property type="match status" value="1"/>
</dbReference>
<accession>A0A1I1GBY1</accession>
<feature type="transmembrane region" description="Helical" evidence="1">
    <location>
        <begin position="12"/>
        <end position="36"/>
    </location>
</feature>
<feature type="transmembrane region" description="Helical" evidence="1">
    <location>
        <begin position="145"/>
        <end position="167"/>
    </location>
</feature>
<dbReference type="EMBL" id="FOKV01000002">
    <property type="protein sequence ID" value="SFC08926.1"/>
    <property type="molecule type" value="Genomic_DNA"/>
</dbReference>
<feature type="transmembrane region" description="Helical" evidence="1">
    <location>
        <begin position="393"/>
        <end position="415"/>
    </location>
</feature>
<keyword evidence="1" id="KW-0472">Membrane</keyword>
<dbReference type="OrthoDB" id="6307929at2"/>
<keyword evidence="3" id="KW-1185">Reference proteome</keyword>
<dbReference type="AlphaFoldDB" id="A0A1I1GBY1"/>
<organism evidence="2 3">
    <name type="scientific">Zunongwangia mangrovi</name>
    <dbReference type="NCBI Taxonomy" id="1334022"/>
    <lineage>
        <taxon>Bacteria</taxon>
        <taxon>Pseudomonadati</taxon>
        <taxon>Bacteroidota</taxon>
        <taxon>Flavobacteriia</taxon>
        <taxon>Flavobacteriales</taxon>
        <taxon>Flavobacteriaceae</taxon>
        <taxon>Zunongwangia</taxon>
    </lineage>
</organism>
<name>A0A1I1GBY1_9FLAO</name>
<sequence length="515" mass="59222">MSKRNYNVFFHVHTISGIIISAALFIIFFCGAFALIKDEITAWEKGENVNMEIASDVDYDRAMQSLKDEGLNLTGRDIRMIPPDVKQKMFVGVSASKSENASEEDKLSTYYNLHTRTYELSTYYAFYSIGELIYRLHFFHQIPTYGILTAGFVAFFFLLAIVSGLIVHWKKIVSNFYIFRPKTKLKTIWTDAHTALGVIGLPFQFMFALTSSFLCLSSLILLPINFAYDGNQQQALEDLRPMQKTYEWEEQATGEIPSLNALYEKTQEKWPEFEAAQVYVKNYGGTNMKFQIDGLLKPDEAFLGHGRIVYDVMSNTITEEKNPEDSGYAETVELAIRRLHFGDFGGLSLKVIYFALAIITCFVILSGVLIWLEARDKKHIPEKKRKFNRALGYFYVAICMSLYPITAISMLVAKYIPRTMDTDRQSILYAVFFIGWLIFTLFFTFRKNNYITTKYSLILGSFFGILVPIINGLVSGNWIWKMYQQDQTAILFVDIFWICISLISFGILLRMKKPV</sequence>
<dbReference type="RefSeq" id="WP_092541060.1">
    <property type="nucleotide sequence ID" value="NZ_FOKV01000002.1"/>
</dbReference>
<keyword evidence="1" id="KW-1133">Transmembrane helix</keyword>
<feature type="transmembrane region" description="Helical" evidence="1">
    <location>
        <begin position="457"/>
        <end position="478"/>
    </location>
</feature>
<evidence type="ECO:0000313" key="2">
    <source>
        <dbReference type="EMBL" id="SFC08926.1"/>
    </source>
</evidence>
<dbReference type="PANTHER" id="PTHR34219">
    <property type="entry name" value="IRON-REGULATED INNER MEMBRANE PROTEIN-RELATED"/>
    <property type="match status" value="1"/>
</dbReference>
<keyword evidence="1" id="KW-0812">Transmembrane</keyword>
<feature type="transmembrane region" description="Helical" evidence="1">
    <location>
        <begin position="490"/>
        <end position="509"/>
    </location>
</feature>
<dbReference type="InterPro" id="IPR005625">
    <property type="entry name" value="PepSY-ass_TM"/>
</dbReference>
<feature type="transmembrane region" description="Helical" evidence="1">
    <location>
        <begin position="427"/>
        <end position="445"/>
    </location>
</feature>
<feature type="transmembrane region" description="Helical" evidence="1">
    <location>
        <begin position="188"/>
        <end position="221"/>
    </location>
</feature>